<evidence type="ECO:0000313" key="3">
    <source>
        <dbReference type="EMBL" id="KAK8923490.1"/>
    </source>
</evidence>
<dbReference type="Gene3D" id="3.40.50.720">
    <property type="entry name" value="NAD(P)-binding Rossmann-like Domain"/>
    <property type="match status" value="1"/>
</dbReference>
<dbReference type="InterPro" id="IPR050425">
    <property type="entry name" value="NAD(P)_dehydrat-like"/>
</dbReference>
<dbReference type="InterPro" id="IPR016040">
    <property type="entry name" value="NAD(P)-bd_dom"/>
</dbReference>
<dbReference type="InterPro" id="IPR036291">
    <property type="entry name" value="NAD(P)-bd_dom_sf"/>
</dbReference>
<dbReference type="GO" id="GO:0016616">
    <property type="term" value="F:oxidoreductase activity, acting on the CH-OH group of donors, NAD or NADP as acceptor"/>
    <property type="evidence" value="ECO:0007669"/>
    <property type="project" value="TreeGrafter"/>
</dbReference>
<keyword evidence="1" id="KW-0560">Oxidoreductase</keyword>
<reference evidence="3 4" key="1">
    <citation type="journal article" date="2022" name="Nat. Plants">
        <title>Genomes of leafy and leafless Platanthera orchids illuminate the evolution of mycoheterotrophy.</title>
        <authorList>
            <person name="Li M.H."/>
            <person name="Liu K.W."/>
            <person name="Li Z."/>
            <person name="Lu H.C."/>
            <person name="Ye Q.L."/>
            <person name="Zhang D."/>
            <person name="Wang J.Y."/>
            <person name="Li Y.F."/>
            <person name="Zhong Z.M."/>
            <person name="Liu X."/>
            <person name="Yu X."/>
            <person name="Liu D.K."/>
            <person name="Tu X.D."/>
            <person name="Liu B."/>
            <person name="Hao Y."/>
            <person name="Liao X.Y."/>
            <person name="Jiang Y.T."/>
            <person name="Sun W.H."/>
            <person name="Chen J."/>
            <person name="Chen Y.Q."/>
            <person name="Ai Y."/>
            <person name="Zhai J.W."/>
            <person name="Wu S.S."/>
            <person name="Zhou Z."/>
            <person name="Hsiao Y.Y."/>
            <person name="Wu W.L."/>
            <person name="Chen Y.Y."/>
            <person name="Lin Y.F."/>
            <person name="Hsu J.L."/>
            <person name="Li C.Y."/>
            <person name="Wang Z.W."/>
            <person name="Zhao X."/>
            <person name="Zhong W.Y."/>
            <person name="Ma X.K."/>
            <person name="Ma L."/>
            <person name="Huang J."/>
            <person name="Chen G.Z."/>
            <person name="Huang M.Z."/>
            <person name="Huang L."/>
            <person name="Peng D.H."/>
            <person name="Luo Y.B."/>
            <person name="Zou S.Q."/>
            <person name="Chen S.P."/>
            <person name="Lan S."/>
            <person name="Tsai W.C."/>
            <person name="Van de Peer Y."/>
            <person name="Liu Z.J."/>
        </authorList>
    </citation>
    <scope>NUCLEOTIDE SEQUENCE [LARGE SCALE GENOMIC DNA]</scope>
    <source>
        <strain evidence="3">Lor287</strain>
    </source>
</reference>
<accession>A0AAP0B0Z4</accession>
<dbReference type="Pfam" id="PF13460">
    <property type="entry name" value="NAD_binding_10"/>
    <property type="match status" value="1"/>
</dbReference>
<evidence type="ECO:0000259" key="2">
    <source>
        <dbReference type="Pfam" id="PF13460"/>
    </source>
</evidence>
<name>A0AAP0B0Z4_9ASPA</name>
<protein>
    <recommendedName>
        <fullName evidence="2">NAD(P)-binding domain-containing protein</fullName>
    </recommendedName>
</protein>
<gene>
    <name evidence="3" type="ORF">KSP39_PZI019326</name>
</gene>
<dbReference type="EMBL" id="JBBWWQ010000017">
    <property type="protein sequence ID" value="KAK8923490.1"/>
    <property type="molecule type" value="Genomic_DNA"/>
</dbReference>
<feature type="domain" description="NAD(P)-binding" evidence="2">
    <location>
        <begin position="17"/>
        <end position="116"/>
    </location>
</feature>
<dbReference type="PANTHER" id="PTHR10366">
    <property type="entry name" value="NAD DEPENDENT EPIMERASE/DEHYDRATASE"/>
    <property type="match status" value="1"/>
</dbReference>
<dbReference type="Proteomes" id="UP001418222">
    <property type="component" value="Unassembled WGS sequence"/>
</dbReference>
<organism evidence="3 4">
    <name type="scientific">Platanthera zijinensis</name>
    <dbReference type="NCBI Taxonomy" id="2320716"/>
    <lineage>
        <taxon>Eukaryota</taxon>
        <taxon>Viridiplantae</taxon>
        <taxon>Streptophyta</taxon>
        <taxon>Embryophyta</taxon>
        <taxon>Tracheophyta</taxon>
        <taxon>Spermatophyta</taxon>
        <taxon>Magnoliopsida</taxon>
        <taxon>Liliopsida</taxon>
        <taxon>Asparagales</taxon>
        <taxon>Orchidaceae</taxon>
        <taxon>Orchidoideae</taxon>
        <taxon>Orchideae</taxon>
        <taxon>Orchidinae</taxon>
        <taxon>Platanthera</taxon>
    </lineage>
</organism>
<evidence type="ECO:0000313" key="4">
    <source>
        <dbReference type="Proteomes" id="UP001418222"/>
    </source>
</evidence>
<keyword evidence="4" id="KW-1185">Reference proteome</keyword>
<dbReference type="PANTHER" id="PTHR10366:SF404">
    <property type="entry name" value="CINNAMOYL-COA REDUCTASE 1"/>
    <property type="match status" value="1"/>
</dbReference>
<comment type="caution">
    <text evidence="3">The sequence shown here is derived from an EMBL/GenBank/DDBJ whole genome shotgun (WGS) entry which is preliminary data.</text>
</comment>
<evidence type="ECO:0000256" key="1">
    <source>
        <dbReference type="ARBA" id="ARBA00023002"/>
    </source>
</evidence>
<dbReference type="AlphaFoldDB" id="A0AAP0B0Z4"/>
<proteinExistence type="predicted"/>
<dbReference type="SUPFAM" id="SSF51735">
    <property type="entry name" value="NAD(P)-binding Rossmann-fold domains"/>
    <property type="match status" value="1"/>
</dbReference>
<sequence>MILMNRRTNISKAMKGASDRLVFYKVDLLDTKSLSSVVKGCDGIFYVVSPITEDPVLMVQSIVEATGNVIKAASKIAIKRVVFTPSIGVVMMGPKHRNDVIILEQSRFLQMKEKAREISNQYPRHGESFTFLGSLTKLHFLE</sequence>